<keyword evidence="2" id="KW-1185">Reference proteome</keyword>
<gene>
    <name evidence="1" type="ORF">L6164_016673</name>
</gene>
<name>A0ACB9NPM8_BAUVA</name>
<sequence>MKTLEGGPFKLTQTGFVCKYQAQFEQFTNRIVSLPTPFLLEMLTEIPRMALKQLRGFLGLTSFYRKFVAHYASLAAPLTNLLKKDAFVWLDEARQAFETLKTEND</sequence>
<protein>
    <submittedName>
        <fullName evidence="1">Uncharacterized protein</fullName>
    </submittedName>
</protein>
<evidence type="ECO:0000313" key="1">
    <source>
        <dbReference type="EMBL" id="KAI4338333.1"/>
    </source>
</evidence>
<proteinExistence type="predicted"/>
<accession>A0ACB9NPM8</accession>
<dbReference type="EMBL" id="CM039431">
    <property type="protein sequence ID" value="KAI4338333.1"/>
    <property type="molecule type" value="Genomic_DNA"/>
</dbReference>
<dbReference type="Proteomes" id="UP000828941">
    <property type="component" value="Chromosome 6"/>
</dbReference>
<organism evidence="1 2">
    <name type="scientific">Bauhinia variegata</name>
    <name type="common">Purple orchid tree</name>
    <name type="synonym">Phanera variegata</name>
    <dbReference type="NCBI Taxonomy" id="167791"/>
    <lineage>
        <taxon>Eukaryota</taxon>
        <taxon>Viridiplantae</taxon>
        <taxon>Streptophyta</taxon>
        <taxon>Embryophyta</taxon>
        <taxon>Tracheophyta</taxon>
        <taxon>Spermatophyta</taxon>
        <taxon>Magnoliopsida</taxon>
        <taxon>eudicotyledons</taxon>
        <taxon>Gunneridae</taxon>
        <taxon>Pentapetalae</taxon>
        <taxon>rosids</taxon>
        <taxon>fabids</taxon>
        <taxon>Fabales</taxon>
        <taxon>Fabaceae</taxon>
        <taxon>Cercidoideae</taxon>
        <taxon>Cercideae</taxon>
        <taxon>Bauhiniinae</taxon>
        <taxon>Bauhinia</taxon>
    </lineage>
</organism>
<comment type="caution">
    <text evidence="1">The sequence shown here is derived from an EMBL/GenBank/DDBJ whole genome shotgun (WGS) entry which is preliminary data.</text>
</comment>
<reference evidence="1 2" key="1">
    <citation type="journal article" date="2022" name="DNA Res.">
        <title>Chromosomal-level genome assembly of the orchid tree Bauhinia variegata (Leguminosae; Cercidoideae) supports the allotetraploid origin hypothesis of Bauhinia.</title>
        <authorList>
            <person name="Zhong Y."/>
            <person name="Chen Y."/>
            <person name="Zheng D."/>
            <person name="Pang J."/>
            <person name="Liu Y."/>
            <person name="Luo S."/>
            <person name="Meng S."/>
            <person name="Qian L."/>
            <person name="Wei D."/>
            <person name="Dai S."/>
            <person name="Zhou R."/>
        </authorList>
    </citation>
    <scope>NUCLEOTIDE SEQUENCE [LARGE SCALE GENOMIC DNA]</scope>
    <source>
        <strain evidence="1">BV-YZ2020</strain>
    </source>
</reference>
<evidence type="ECO:0000313" key="2">
    <source>
        <dbReference type="Proteomes" id="UP000828941"/>
    </source>
</evidence>